<accession>A0ABW5F1W3</accession>
<dbReference type="RefSeq" id="WP_380106866.1">
    <property type="nucleotide sequence ID" value="NZ_JBHSIH010000001.1"/>
</dbReference>
<evidence type="ECO:0000313" key="2">
    <source>
        <dbReference type="Proteomes" id="UP001597287"/>
    </source>
</evidence>
<evidence type="ECO:0008006" key="3">
    <source>
        <dbReference type="Google" id="ProtNLM"/>
    </source>
</evidence>
<protein>
    <recommendedName>
        <fullName evidence="3">Dodecin domain-containing protein</fullName>
    </recommendedName>
</protein>
<reference evidence="2" key="1">
    <citation type="journal article" date="2019" name="Int. J. Syst. Evol. Microbiol.">
        <title>The Global Catalogue of Microorganisms (GCM) 10K type strain sequencing project: providing services to taxonomists for standard genome sequencing and annotation.</title>
        <authorList>
            <consortium name="The Broad Institute Genomics Platform"/>
            <consortium name="The Broad Institute Genome Sequencing Center for Infectious Disease"/>
            <person name="Wu L."/>
            <person name="Ma J."/>
        </authorList>
    </citation>
    <scope>NUCLEOTIDE SEQUENCE [LARGE SCALE GENOMIC DNA]</scope>
    <source>
        <strain evidence="2">CCUG 62793</strain>
    </source>
</reference>
<proteinExistence type="predicted"/>
<name>A0ABW5F1W3_9BURK</name>
<keyword evidence="2" id="KW-1185">Reference proteome</keyword>
<gene>
    <name evidence="1" type="ORF">ACFSPV_31065</name>
</gene>
<comment type="caution">
    <text evidence="1">The sequence shown here is derived from an EMBL/GenBank/DDBJ whole genome shotgun (WGS) entry which is preliminary data.</text>
</comment>
<sequence length="67" mass="7586">MTPRDQIQEHAKTAAAKIRDVMQEFSKQTGMRASVEVGWHQTSRLESATPEFIVTTVRLRIDDEAQG</sequence>
<evidence type="ECO:0000313" key="1">
    <source>
        <dbReference type="EMBL" id="MFD2323129.1"/>
    </source>
</evidence>
<dbReference type="Proteomes" id="UP001597287">
    <property type="component" value="Unassembled WGS sequence"/>
</dbReference>
<dbReference type="EMBL" id="JBHUIG010000051">
    <property type="protein sequence ID" value="MFD2323129.1"/>
    <property type="molecule type" value="Genomic_DNA"/>
</dbReference>
<organism evidence="1 2">
    <name type="scientific">Delftia deserti</name>
    <dbReference type="NCBI Taxonomy" id="1651218"/>
    <lineage>
        <taxon>Bacteria</taxon>
        <taxon>Pseudomonadati</taxon>
        <taxon>Pseudomonadota</taxon>
        <taxon>Betaproteobacteria</taxon>
        <taxon>Burkholderiales</taxon>
        <taxon>Comamonadaceae</taxon>
        <taxon>Delftia</taxon>
    </lineage>
</organism>